<comment type="caution">
    <text evidence="2">The sequence shown here is derived from an EMBL/GenBank/DDBJ whole genome shotgun (WGS) entry which is preliminary data.</text>
</comment>
<feature type="signal peptide" evidence="1">
    <location>
        <begin position="1"/>
        <end position="18"/>
    </location>
</feature>
<dbReference type="EMBL" id="BMDY01000023">
    <property type="protein sequence ID" value="GGB16640.1"/>
    <property type="molecule type" value="Genomic_DNA"/>
</dbReference>
<evidence type="ECO:0000313" key="2">
    <source>
        <dbReference type="EMBL" id="GGB16640.1"/>
    </source>
</evidence>
<evidence type="ECO:0000256" key="1">
    <source>
        <dbReference type="SAM" id="SignalP"/>
    </source>
</evidence>
<sequence>MLKNIMKAGVLALVTVLAAGCASGDSNSKLTRDVYLRGVFTWWDAAPEFKLQPVEGKENVWSATSAVDEPLIADGQPYEWKFGDAAWQCGTNFGFLSGEADIKIGERRQSNKCSAFDNFKFTPEEDGVYRFFLDWSEEIPVVYIEKEEM</sequence>
<name>A0ABQ1I611_9ALTE</name>
<organism evidence="2 3">
    <name type="scientific">Agarivorans gilvus</name>
    <dbReference type="NCBI Taxonomy" id="680279"/>
    <lineage>
        <taxon>Bacteria</taxon>
        <taxon>Pseudomonadati</taxon>
        <taxon>Pseudomonadota</taxon>
        <taxon>Gammaproteobacteria</taxon>
        <taxon>Alteromonadales</taxon>
        <taxon>Alteromonadaceae</taxon>
        <taxon>Agarivorans</taxon>
    </lineage>
</organism>
<gene>
    <name evidence="2" type="ORF">GCM10007414_32570</name>
</gene>
<protein>
    <submittedName>
        <fullName evidence="2">Pullulanase</fullName>
    </submittedName>
</protein>
<accession>A0ABQ1I611</accession>
<keyword evidence="1" id="KW-0732">Signal</keyword>
<keyword evidence="3" id="KW-1185">Reference proteome</keyword>
<dbReference type="RefSeq" id="WP_055733500.1">
    <property type="nucleotide sequence ID" value="NZ_CP013021.1"/>
</dbReference>
<dbReference type="Proteomes" id="UP000651977">
    <property type="component" value="Unassembled WGS sequence"/>
</dbReference>
<reference evidence="3" key="1">
    <citation type="journal article" date="2019" name="Int. J. Syst. Evol. Microbiol.">
        <title>The Global Catalogue of Microorganisms (GCM) 10K type strain sequencing project: providing services to taxonomists for standard genome sequencing and annotation.</title>
        <authorList>
            <consortium name="The Broad Institute Genomics Platform"/>
            <consortium name="The Broad Institute Genome Sequencing Center for Infectious Disease"/>
            <person name="Wu L."/>
            <person name="Ma J."/>
        </authorList>
    </citation>
    <scope>NUCLEOTIDE SEQUENCE [LARGE SCALE GENOMIC DNA]</scope>
    <source>
        <strain evidence="3">CGMCC 1.10131</strain>
    </source>
</reference>
<feature type="chain" id="PRO_5046927541" evidence="1">
    <location>
        <begin position="19"/>
        <end position="149"/>
    </location>
</feature>
<evidence type="ECO:0000313" key="3">
    <source>
        <dbReference type="Proteomes" id="UP000651977"/>
    </source>
</evidence>
<dbReference type="PROSITE" id="PS51257">
    <property type="entry name" value="PROKAR_LIPOPROTEIN"/>
    <property type="match status" value="1"/>
</dbReference>
<proteinExistence type="predicted"/>